<accession>A0A9Y2MZI3</accession>
<reference evidence="2 3" key="1">
    <citation type="submission" date="2023-06" db="EMBL/GenBank/DDBJ databases">
        <authorList>
            <person name="Oyuntsetseg B."/>
            <person name="Kim S.B."/>
        </authorList>
    </citation>
    <scope>NUCLEOTIDE SEQUENCE [LARGE SCALE GENOMIC DNA]</scope>
    <source>
        <strain evidence="2 3">2-15</strain>
    </source>
</reference>
<dbReference type="AlphaFoldDB" id="A0A9Y2MZI3"/>
<name>A0A9Y2MZI3_9PSEU</name>
<evidence type="ECO:0008006" key="4">
    <source>
        <dbReference type="Google" id="ProtNLM"/>
    </source>
</evidence>
<evidence type="ECO:0000313" key="2">
    <source>
        <dbReference type="EMBL" id="WIX80982.1"/>
    </source>
</evidence>
<keyword evidence="3" id="KW-1185">Reference proteome</keyword>
<dbReference type="InterPro" id="IPR038332">
    <property type="entry name" value="PPE_sf"/>
</dbReference>
<dbReference type="Proteomes" id="UP001236014">
    <property type="component" value="Chromosome"/>
</dbReference>
<dbReference type="KEGG" id="acab:QRX50_09575"/>
<feature type="compositionally biased region" description="Low complexity" evidence="1">
    <location>
        <begin position="401"/>
        <end position="435"/>
    </location>
</feature>
<feature type="compositionally biased region" description="Low complexity" evidence="1">
    <location>
        <begin position="271"/>
        <end position="282"/>
    </location>
</feature>
<feature type="compositionally biased region" description="Polar residues" evidence="1">
    <location>
        <begin position="177"/>
        <end position="192"/>
    </location>
</feature>
<gene>
    <name evidence="2" type="ORF">QRX50_09575</name>
</gene>
<evidence type="ECO:0000313" key="3">
    <source>
        <dbReference type="Proteomes" id="UP001236014"/>
    </source>
</evidence>
<organism evidence="2 3">
    <name type="scientific">Amycolatopsis carbonis</name>
    <dbReference type="NCBI Taxonomy" id="715471"/>
    <lineage>
        <taxon>Bacteria</taxon>
        <taxon>Bacillati</taxon>
        <taxon>Actinomycetota</taxon>
        <taxon>Actinomycetes</taxon>
        <taxon>Pseudonocardiales</taxon>
        <taxon>Pseudonocardiaceae</taxon>
        <taxon>Amycolatopsis</taxon>
    </lineage>
</organism>
<feature type="compositionally biased region" description="Gly residues" evidence="1">
    <location>
        <begin position="258"/>
        <end position="270"/>
    </location>
</feature>
<dbReference type="Gene3D" id="1.20.1260.20">
    <property type="entry name" value="PPE superfamily"/>
    <property type="match status" value="1"/>
</dbReference>
<feature type="compositionally biased region" description="Gly residues" evidence="1">
    <location>
        <begin position="370"/>
        <end position="379"/>
    </location>
</feature>
<feature type="region of interest" description="Disordered" evidence="1">
    <location>
        <begin position="256"/>
        <end position="460"/>
    </location>
</feature>
<proteinExistence type="predicted"/>
<feature type="compositionally biased region" description="Gly residues" evidence="1">
    <location>
        <begin position="318"/>
        <end position="351"/>
    </location>
</feature>
<feature type="compositionally biased region" description="Low complexity" evidence="1">
    <location>
        <begin position="352"/>
        <end position="363"/>
    </location>
</feature>
<dbReference type="EMBL" id="CP127294">
    <property type="protein sequence ID" value="WIX80982.1"/>
    <property type="molecule type" value="Genomic_DNA"/>
</dbReference>
<dbReference type="RefSeq" id="WP_285971595.1">
    <property type="nucleotide sequence ID" value="NZ_CP127294.1"/>
</dbReference>
<feature type="region of interest" description="Disordered" evidence="1">
    <location>
        <begin position="177"/>
        <end position="196"/>
    </location>
</feature>
<protein>
    <recommendedName>
        <fullName evidence="4">PPE domain-containing protein</fullName>
    </recommendedName>
</protein>
<evidence type="ECO:0000256" key="1">
    <source>
        <dbReference type="SAM" id="MobiDB-lite"/>
    </source>
</evidence>
<sequence>MEIADLAGKIRDQRFDGWTDTSLADEIRKFSDGDGIGSIGTAVDALKAVATALAETDQALRTQLTQLGVEWQSQAGGAAGQVFTEQAGFSQDAMRKVSNTAELLFAQGEAFNRTKFKLPDPATLMKGAGGYTLGDSVLSLIGFETDHATAVDAAQNARSQALEALNAYAQQSGENLLSSEPLNQPQSLSMTQPDGRKSVLDLAGSAVDVTPDGGVRPASASVQSRHVNPPVVQPVVNRVAVDPPTPVYGIAVPPRAGGSAGSGGSGGSSGSAGYTAPASAPGRPVPPVSPPASGRPSTPPPGWEMPRGGGQPDVPGLPGFGGPVRGGGAGPGFEGQPGAGRGFASGPGPGSGSAAPGEASTGPDAVLGRGAAGGTGGGDPALSRGRMVGSGPQSPVVPEESVGGPAAPPRSGASAGELGAGAAALGAGVAGSAVAGDRERQGRGFGGASSKGPVRPLPVGELPEEEAIALRKTEQIEPKQLSGDAKFLAPAATQNEDDADHVRRFGVDDKDLFTDPRLVSDDVIGDDA</sequence>